<dbReference type="EMBL" id="JAEDAO010000001">
    <property type="protein sequence ID" value="MBK0394829.1"/>
    <property type="molecule type" value="Genomic_DNA"/>
</dbReference>
<sequence>MRTVLGLAALAALLVATPVRAQVLPGGAQLGMTPEQLQQAVPTLRAERARAPRGFTAAWSATGIDLAGVPLTASFAMADGQVQRIEYLAAPAAYDALLQWGRATFGPEMASNGPEGQYASWSNDALDAYLQRTDGSPVRLVVKRRILKDASEL</sequence>
<dbReference type="RefSeq" id="WP_200789913.1">
    <property type="nucleotide sequence ID" value="NZ_JAEDAO010000001.1"/>
</dbReference>
<comment type="caution">
    <text evidence="2">The sequence shown here is derived from an EMBL/GenBank/DDBJ whole genome shotgun (WGS) entry which is preliminary data.</text>
</comment>
<protein>
    <submittedName>
        <fullName evidence="2">Uncharacterized protein</fullName>
    </submittedName>
</protein>
<accession>A0A934Q5V3</accession>
<evidence type="ECO:0000313" key="2">
    <source>
        <dbReference type="EMBL" id="MBK0394829.1"/>
    </source>
</evidence>
<dbReference type="AlphaFoldDB" id="A0A934Q5V3"/>
<keyword evidence="1" id="KW-0732">Signal</keyword>
<reference evidence="2" key="1">
    <citation type="submission" date="2020-12" db="EMBL/GenBank/DDBJ databases">
        <title>Ramlibacter sp. nov., isolated from a freshwater alga, Cryptomonas.</title>
        <authorList>
            <person name="Kim H.M."/>
            <person name="Jeon C.O."/>
        </authorList>
    </citation>
    <scope>NUCLEOTIDE SEQUENCE</scope>
    <source>
        <strain evidence="2">CrO1</strain>
    </source>
</reference>
<feature type="signal peptide" evidence="1">
    <location>
        <begin position="1"/>
        <end position="21"/>
    </location>
</feature>
<feature type="chain" id="PRO_5037711763" evidence="1">
    <location>
        <begin position="22"/>
        <end position="153"/>
    </location>
</feature>
<evidence type="ECO:0000256" key="1">
    <source>
        <dbReference type="SAM" id="SignalP"/>
    </source>
</evidence>
<organism evidence="2 3">
    <name type="scientific">Ramlibacter algicola</name>
    <dbReference type="NCBI Taxonomy" id="2795217"/>
    <lineage>
        <taxon>Bacteria</taxon>
        <taxon>Pseudomonadati</taxon>
        <taxon>Pseudomonadota</taxon>
        <taxon>Betaproteobacteria</taxon>
        <taxon>Burkholderiales</taxon>
        <taxon>Comamonadaceae</taxon>
        <taxon>Ramlibacter</taxon>
    </lineage>
</organism>
<keyword evidence="3" id="KW-1185">Reference proteome</keyword>
<evidence type="ECO:0000313" key="3">
    <source>
        <dbReference type="Proteomes" id="UP000617041"/>
    </source>
</evidence>
<name>A0A934Q5V3_9BURK</name>
<proteinExistence type="predicted"/>
<gene>
    <name evidence="2" type="ORF">I8E28_19650</name>
</gene>
<dbReference type="Proteomes" id="UP000617041">
    <property type="component" value="Unassembled WGS sequence"/>
</dbReference>